<protein>
    <submittedName>
        <fullName evidence="1">Uncharacterized protein</fullName>
    </submittedName>
</protein>
<evidence type="ECO:0000313" key="2">
    <source>
        <dbReference type="Proteomes" id="UP001218218"/>
    </source>
</evidence>
<gene>
    <name evidence="1" type="ORF">DFH08DRAFT_820662</name>
</gene>
<keyword evidence="2" id="KW-1185">Reference proteome</keyword>
<proteinExistence type="predicted"/>
<organism evidence="1 2">
    <name type="scientific">Mycena albidolilacea</name>
    <dbReference type="NCBI Taxonomy" id="1033008"/>
    <lineage>
        <taxon>Eukaryota</taxon>
        <taxon>Fungi</taxon>
        <taxon>Dikarya</taxon>
        <taxon>Basidiomycota</taxon>
        <taxon>Agaricomycotina</taxon>
        <taxon>Agaricomycetes</taxon>
        <taxon>Agaricomycetidae</taxon>
        <taxon>Agaricales</taxon>
        <taxon>Marasmiineae</taxon>
        <taxon>Mycenaceae</taxon>
        <taxon>Mycena</taxon>
    </lineage>
</organism>
<name>A0AAD7EF97_9AGAR</name>
<dbReference type="AlphaFoldDB" id="A0AAD7EF97"/>
<dbReference type="Proteomes" id="UP001218218">
    <property type="component" value="Unassembled WGS sequence"/>
</dbReference>
<sequence>MFGQRGNCPGFGGDEILEFTSLPALETLCISQSYTETGDDLVGLLNRSSAPLLELVLEAPSHFVPLVRCLRLTPDLMRFEVRSEWPVMEGLLAALADSPSLLPHLNTLVVHLDISISKSDFPWASLSHALSGRCTIFRVFQLEVPRRLPASQMPPTDVIATFRALAVDGTQVRISATLESWDHIFR</sequence>
<comment type="caution">
    <text evidence="1">The sequence shown here is derived from an EMBL/GenBank/DDBJ whole genome shotgun (WGS) entry which is preliminary data.</text>
</comment>
<dbReference type="EMBL" id="JARIHO010000062">
    <property type="protein sequence ID" value="KAJ7315407.1"/>
    <property type="molecule type" value="Genomic_DNA"/>
</dbReference>
<evidence type="ECO:0000313" key="1">
    <source>
        <dbReference type="EMBL" id="KAJ7315407.1"/>
    </source>
</evidence>
<reference evidence="1" key="1">
    <citation type="submission" date="2023-03" db="EMBL/GenBank/DDBJ databases">
        <title>Massive genome expansion in bonnet fungi (Mycena s.s.) driven by repeated elements and novel gene families across ecological guilds.</title>
        <authorList>
            <consortium name="Lawrence Berkeley National Laboratory"/>
            <person name="Harder C.B."/>
            <person name="Miyauchi S."/>
            <person name="Viragh M."/>
            <person name="Kuo A."/>
            <person name="Thoen E."/>
            <person name="Andreopoulos B."/>
            <person name="Lu D."/>
            <person name="Skrede I."/>
            <person name="Drula E."/>
            <person name="Henrissat B."/>
            <person name="Morin E."/>
            <person name="Kohler A."/>
            <person name="Barry K."/>
            <person name="LaButti K."/>
            <person name="Morin E."/>
            <person name="Salamov A."/>
            <person name="Lipzen A."/>
            <person name="Mereny Z."/>
            <person name="Hegedus B."/>
            <person name="Baldrian P."/>
            <person name="Stursova M."/>
            <person name="Weitz H."/>
            <person name="Taylor A."/>
            <person name="Grigoriev I.V."/>
            <person name="Nagy L.G."/>
            <person name="Martin F."/>
            <person name="Kauserud H."/>
        </authorList>
    </citation>
    <scope>NUCLEOTIDE SEQUENCE</scope>
    <source>
        <strain evidence="1">CBHHK002</strain>
    </source>
</reference>
<accession>A0AAD7EF97</accession>